<comment type="similarity">
    <text evidence="2">Belongs to the auxin efflux carrier (TC 2.A.69) family.</text>
</comment>
<dbReference type="OrthoDB" id="5870554at2"/>
<evidence type="ECO:0000256" key="4">
    <source>
        <dbReference type="ARBA" id="ARBA00022475"/>
    </source>
</evidence>
<dbReference type="Proteomes" id="UP000615003">
    <property type="component" value="Unassembled WGS sequence"/>
</dbReference>
<dbReference type="Proteomes" id="UP000238288">
    <property type="component" value="Chromosome PCAR9a"/>
</dbReference>
<dbReference type="PANTHER" id="PTHR36838">
    <property type="entry name" value="AUXIN EFFLUX CARRIER FAMILY PROTEIN"/>
    <property type="match status" value="1"/>
</dbReference>
<feature type="transmembrane region" description="Helical" evidence="8">
    <location>
        <begin position="260"/>
        <end position="278"/>
    </location>
</feature>
<feature type="transmembrane region" description="Helical" evidence="8">
    <location>
        <begin position="60"/>
        <end position="82"/>
    </location>
</feature>
<dbReference type="Pfam" id="PF03547">
    <property type="entry name" value="Mem_trans"/>
    <property type="match status" value="2"/>
</dbReference>
<organism evidence="10 11">
    <name type="scientific">Pseudoalteromonas carrageenovora IAM 12662</name>
    <dbReference type="NCBI Taxonomy" id="1314868"/>
    <lineage>
        <taxon>Bacteria</taxon>
        <taxon>Pseudomonadati</taxon>
        <taxon>Pseudomonadota</taxon>
        <taxon>Gammaproteobacteria</taxon>
        <taxon>Alteromonadales</taxon>
        <taxon>Pseudoalteromonadaceae</taxon>
        <taxon>Pseudoalteromonas</taxon>
    </lineage>
</organism>
<protein>
    <submittedName>
        <fullName evidence="10">MdcF malonate transporter</fullName>
    </submittedName>
</protein>
<keyword evidence="7 8" id="KW-0472">Membrane</keyword>
<dbReference type="PANTHER" id="PTHR36838:SF3">
    <property type="entry name" value="TRANSPORTER AUXIN EFFLUX CARRIER EC FAMILY"/>
    <property type="match status" value="1"/>
</dbReference>
<dbReference type="InterPro" id="IPR004776">
    <property type="entry name" value="Mem_transp_PIN-like"/>
</dbReference>
<dbReference type="EMBL" id="LT965928">
    <property type="protein sequence ID" value="SOU40299.1"/>
    <property type="molecule type" value="Genomic_DNA"/>
</dbReference>
<keyword evidence="4" id="KW-1003">Cell membrane</keyword>
<keyword evidence="5 8" id="KW-0812">Transmembrane</keyword>
<feature type="transmembrane region" description="Helical" evidence="8">
    <location>
        <begin position="37"/>
        <end position="54"/>
    </location>
</feature>
<keyword evidence="12" id="KW-1185">Reference proteome</keyword>
<evidence type="ECO:0000256" key="6">
    <source>
        <dbReference type="ARBA" id="ARBA00022989"/>
    </source>
</evidence>
<dbReference type="Gene3D" id="1.20.1530.20">
    <property type="match status" value="1"/>
</dbReference>
<keyword evidence="6 8" id="KW-1133">Transmembrane helix</keyword>
<evidence type="ECO:0000256" key="7">
    <source>
        <dbReference type="ARBA" id="ARBA00023136"/>
    </source>
</evidence>
<evidence type="ECO:0000256" key="5">
    <source>
        <dbReference type="ARBA" id="ARBA00022692"/>
    </source>
</evidence>
<evidence type="ECO:0000313" key="10">
    <source>
        <dbReference type="EMBL" id="SOU40299.1"/>
    </source>
</evidence>
<reference evidence="9 12" key="1">
    <citation type="submission" date="2015-06" db="EMBL/GenBank/DDBJ databases">
        <title>Genome sequence of Pseudoalteromonas carrageenovora.</title>
        <authorList>
            <person name="Xie B.-B."/>
            <person name="Rong J.-C."/>
            <person name="Qin Q.-L."/>
            <person name="Zhang Y.-Z."/>
        </authorList>
    </citation>
    <scope>NUCLEOTIDE SEQUENCE [LARGE SCALE GENOMIC DNA]</scope>
    <source>
        <strain evidence="9 12">IAM 12662</strain>
    </source>
</reference>
<sequence length="313" mass="34147">MHIFSIIFPLIFIVALGYGCCRAKFFTEQHIAGLSKFTFYVSLPAFLILNMSQINLQQSISSGAFLSFYIPVLCVFGLGILIDRFYLNKPHPNKKVINYQQHSVFGLAGSYSNMVLVGIPIVIASLGKEMIAIAFMIITFHSTLLFALTFLIGAKGNAKGFSWYNFAKSMVLNPIVLSIGCGLIINVSGVTLFDDLAKGIDLLAKPAIPCALFVLGANLVFYKIASNWLPALVSSILKILILPAGVFFAATYIFQLDEQIRNVLVLLSASPVGVNAYLIASQLKQHQATLAGTVVLSTILCMLSFSFWLAILL</sequence>
<dbReference type="GO" id="GO:0055085">
    <property type="term" value="P:transmembrane transport"/>
    <property type="evidence" value="ECO:0007669"/>
    <property type="project" value="InterPro"/>
</dbReference>
<accession>A0A2K4X7P4</accession>
<reference evidence="10 11" key="2">
    <citation type="submission" date="2017-11" db="EMBL/GenBank/DDBJ databases">
        <authorList>
            <person name="Han C.G."/>
        </authorList>
    </citation>
    <scope>NUCLEOTIDE SEQUENCE [LARGE SCALE GENOMIC DNA]</scope>
    <source>
        <strain evidence="11">ATCC 43555</strain>
        <strain evidence="10">ATCC43555</strain>
    </source>
</reference>
<evidence type="ECO:0000256" key="2">
    <source>
        <dbReference type="ARBA" id="ARBA00010145"/>
    </source>
</evidence>
<evidence type="ECO:0000313" key="9">
    <source>
        <dbReference type="EMBL" id="MBE0382513.1"/>
    </source>
</evidence>
<evidence type="ECO:0000256" key="1">
    <source>
        <dbReference type="ARBA" id="ARBA00004651"/>
    </source>
</evidence>
<name>A0A2K4X7P4_PSEVC</name>
<evidence type="ECO:0000256" key="3">
    <source>
        <dbReference type="ARBA" id="ARBA00022448"/>
    </source>
</evidence>
<dbReference type="InterPro" id="IPR038770">
    <property type="entry name" value="Na+/solute_symporter_sf"/>
</dbReference>
<dbReference type="RefSeq" id="WP_104642264.1">
    <property type="nucleotide sequence ID" value="NZ_AQGW01000018.1"/>
</dbReference>
<dbReference type="AlphaFoldDB" id="A0A2K4X7P4"/>
<feature type="transmembrane region" description="Helical" evidence="8">
    <location>
        <begin position="103"/>
        <end position="124"/>
    </location>
</feature>
<evidence type="ECO:0000313" key="12">
    <source>
        <dbReference type="Proteomes" id="UP000615003"/>
    </source>
</evidence>
<feature type="transmembrane region" description="Helical" evidence="8">
    <location>
        <begin position="130"/>
        <end position="154"/>
    </location>
</feature>
<evidence type="ECO:0000313" key="11">
    <source>
        <dbReference type="Proteomes" id="UP000238288"/>
    </source>
</evidence>
<comment type="subcellular location">
    <subcellularLocation>
        <location evidence="1">Cell membrane</location>
        <topology evidence="1">Multi-pass membrane protein</topology>
    </subcellularLocation>
</comment>
<proteinExistence type="inferred from homology"/>
<gene>
    <name evidence="10" type="ORF">PCAR9_A20735</name>
    <name evidence="9" type="ORF">PCARR_a0849</name>
</gene>
<feature type="transmembrane region" description="Helical" evidence="8">
    <location>
        <begin position="175"/>
        <end position="194"/>
    </location>
</feature>
<keyword evidence="3" id="KW-0813">Transport</keyword>
<feature type="transmembrane region" description="Helical" evidence="8">
    <location>
        <begin position="236"/>
        <end position="254"/>
    </location>
</feature>
<dbReference type="EMBL" id="AQGW01000018">
    <property type="protein sequence ID" value="MBE0382513.1"/>
    <property type="molecule type" value="Genomic_DNA"/>
</dbReference>
<feature type="transmembrane region" description="Helical" evidence="8">
    <location>
        <begin position="6"/>
        <end position="25"/>
    </location>
</feature>
<dbReference type="GeneID" id="93662935"/>
<dbReference type="GO" id="GO:0005886">
    <property type="term" value="C:plasma membrane"/>
    <property type="evidence" value="ECO:0007669"/>
    <property type="project" value="UniProtKB-SubCell"/>
</dbReference>
<evidence type="ECO:0000256" key="8">
    <source>
        <dbReference type="SAM" id="Phobius"/>
    </source>
</evidence>
<feature type="transmembrane region" description="Helical" evidence="8">
    <location>
        <begin position="290"/>
        <end position="311"/>
    </location>
</feature>